<accession>A0A1K1YVM2</accession>
<feature type="region of interest" description="Disordered" evidence="1">
    <location>
        <begin position="1"/>
        <end position="40"/>
    </location>
</feature>
<gene>
    <name evidence="2" type="ORF">SAMN02787144_10057</name>
</gene>
<dbReference type="AlphaFoldDB" id="A0A1K1YVM2"/>
<proteinExistence type="predicted"/>
<evidence type="ECO:0000256" key="1">
    <source>
        <dbReference type="SAM" id="MobiDB-lite"/>
    </source>
</evidence>
<protein>
    <submittedName>
        <fullName evidence="2">Uncharacterized protein</fullName>
    </submittedName>
</protein>
<evidence type="ECO:0000313" key="2">
    <source>
        <dbReference type="EMBL" id="SFX65904.1"/>
    </source>
</evidence>
<sequence>MRREDISRTMCNTETRSARRSTPRRALASQTEVTRRKEDA</sequence>
<dbReference type="EMBL" id="FPJO01000005">
    <property type="protein sequence ID" value="SFX65904.1"/>
    <property type="molecule type" value="Genomic_DNA"/>
</dbReference>
<reference evidence="2 3" key="1">
    <citation type="submission" date="2016-11" db="EMBL/GenBank/DDBJ databases">
        <authorList>
            <person name="Jaros S."/>
            <person name="Januszkiewicz K."/>
            <person name="Wedrychowicz H."/>
        </authorList>
    </citation>
    <scope>NUCLEOTIDE SEQUENCE [LARGE SCALE GENOMIC DNA]</scope>
    <source>
        <strain evidence="2 3">OK807</strain>
    </source>
</reference>
<name>A0A1K1YVM2_STRAR</name>
<dbReference type="Proteomes" id="UP000181909">
    <property type="component" value="Unassembled WGS sequence"/>
</dbReference>
<organism evidence="2 3">
    <name type="scientific">Streptomyces atratus</name>
    <dbReference type="NCBI Taxonomy" id="1893"/>
    <lineage>
        <taxon>Bacteria</taxon>
        <taxon>Bacillati</taxon>
        <taxon>Actinomycetota</taxon>
        <taxon>Actinomycetes</taxon>
        <taxon>Kitasatosporales</taxon>
        <taxon>Streptomycetaceae</taxon>
        <taxon>Streptomyces</taxon>
    </lineage>
</organism>
<evidence type="ECO:0000313" key="3">
    <source>
        <dbReference type="Proteomes" id="UP000181909"/>
    </source>
</evidence>